<dbReference type="SUPFAM" id="SSF109854">
    <property type="entry name" value="DinB/YfiT-like putative metalloenzymes"/>
    <property type="match status" value="1"/>
</dbReference>
<name>A0A6J4TN02_9BACT</name>
<dbReference type="AlphaFoldDB" id="A0A6J4TN02"/>
<dbReference type="Pfam" id="PF12867">
    <property type="entry name" value="DinB_2"/>
    <property type="match status" value="1"/>
</dbReference>
<sequence>MPGGSLTIEQVLTWLAATPQRIAALTAGLAPAQLRTAPDHDAWSANDVLANLRACADVWGDCIAAMIAEDGPTLRAVNPTAWITQTDYSALEFSPSLRAFAAQRADLLAVLEPLPPEGWSRAATVTGAGKVLERTVLDYAQRMVRHERPHVRQVERIVTTFPT</sequence>
<protein>
    <recommendedName>
        <fullName evidence="1">DinB-like domain-containing protein</fullName>
    </recommendedName>
</protein>
<dbReference type="EMBL" id="CADCWE010000038">
    <property type="protein sequence ID" value="CAA9527573.1"/>
    <property type="molecule type" value="Genomic_DNA"/>
</dbReference>
<evidence type="ECO:0000313" key="2">
    <source>
        <dbReference type="EMBL" id="CAA9527573.1"/>
    </source>
</evidence>
<organism evidence="2">
    <name type="scientific">uncultured Thermomicrobiales bacterium</name>
    <dbReference type="NCBI Taxonomy" id="1645740"/>
    <lineage>
        <taxon>Bacteria</taxon>
        <taxon>Pseudomonadati</taxon>
        <taxon>Thermomicrobiota</taxon>
        <taxon>Thermomicrobia</taxon>
        <taxon>Thermomicrobiales</taxon>
        <taxon>environmental samples</taxon>
    </lineage>
</organism>
<feature type="domain" description="DinB-like" evidence="1">
    <location>
        <begin position="15"/>
        <end position="154"/>
    </location>
</feature>
<dbReference type="InterPro" id="IPR034660">
    <property type="entry name" value="DinB/YfiT-like"/>
</dbReference>
<dbReference type="InterPro" id="IPR024775">
    <property type="entry name" value="DinB-like"/>
</dbReference>
<evidence type="ECO:0000259" key="1">
    <source>
        <dbReference type="Pfam" id="PF12867"/>
    </source>
</evidence>
<reference evidence="2" key="1">
    <citation type="submission" date="2020-02" db="EMBL/GenBank/DDBJ databases">
        <authorList>
            <person name="Meier V. D."/>
        </authorList>
    </citation>
    <scope>NUCLEOTIDE SEQUENCE</scope>
    <source>
        <strain evidence="2">AVDCRST_MAG73</strain>
    </source>
</reference>
<accession>A0A6J4TN02</accession>
<proteinExistence type="predicted"/>
<gene>
    <name evidence="2" type="ORF">AVDCRST_MAG73-636</name>
</gene>
<dbReference type="Gene3D" id="1.20.120.450">
    <property type="entry name" value="dinb family like domain"/>
    <property type="match status" value="1"/>
</dbReference>